<dbReference type="SMART" id="SM00332">
    <property type="entry name" value="PP2Cc"/>
    <property type="match status" value="1"/>
</dbReference>
<dbReference type="Proteomes" id="UP000585474">
    <property type="component" value="Unassembled WGS sequence"/>
</dbReference>
<evidence type="ECO:0000313" key="3">
    <source>
        <dbReference type="EMBL" id="GFY84265.1"/>
    </source>
</evidence>
<dbReference type="SUPFAM" id="SSF81606">
    <property type="entry name" value="PP2C-like"/>
    <property type="match status" value="1"/>
</dbReference>
<dbReference type="InterPro" id="IPR036457">
    <property type="entry name" value="PPM-type-like_dom_sf"/>
</dbReference>
<dbReference type="InterPro" id="IPR015655">
    <property type="entry name" value="PP2C"/>
</dbReference>
<sequence>MHVLMEEELMRVGSKRESECAVGSSNNSKEDQQEEEERWRTAMRRCYERMDEVALNTCACGSVGYQCTCHSMEAALAGSTAVVAVLTVDHIVVANCGDSRAVLCRRGRAVPLSTDHKPSRPDELARIEASGGRVIGARVEGILATSRALGDMYLKPIVTAEPEISFTKRDPEDECLILASDGLWDVLSNDLACEVASECLREGSPRDASRGLSAMPQKDDEEALYASAAALLTRLALGRKSADNISVIVVDLKRTY</sequence>
<proteinExistence type="predicted"/>
<feature type="domain" description="PPM-type phosphatase" evidence="2">
    <location>
        <begin position="1"/>
        <end position="252"/>
    </location>
</feature>
<gene>
    <name evidence="3" type="ORF">Acr_03g0010390</name>
</gene>
<feature type="region of interest" description="Disordered" evidence="1">
    <location>
        <begin position="13"/>
        <end position="36"/>
    </location>
</feature>
<keyword evidence="4" id="KW-1185">Reference proteome</keyword>
<dbReference type="PANTHER" id="PTHR47992">
    <property type="entry name" value="PROTEIN PHOSPHATASE"/>
    <property type="match status" value="1"/>
</dbReference>
<accession>A0A7J0ECV5</accession>
<name>A0A7J0ECV5_9ERIC</name>
<dbReference type="CDD" id="cd00143">
    <property type="entry name" value="PP2Cc"/>
    <property type="match status" value="1"/>
</dbReference>
<dbReference type="Gene3D" id="3.60.40.10">
    <property type="entry name" value="PPM-type phosphatase domain"/>
    <property type="match status" value="1"/>
</dbReference>
<dbReference type="FunFam" id="3.60.40.10:FF:000291">
    <property type="entry name" value="Protein phosphatase 2C 50"/>
    <property type="match status" value="1"/>
</dbReference>
<reference evidence="3 4" key="1">
    <citation type="submission" date="2019-07" db="EMBL/GenBank/DDBJ databases">
        <title>De Novo Assembly of kiwifruit Actinidia rufa.</title>
        <authorList>
            <person name="Sugita-Konishi S."/>
            <person name="Sato K."/>
            <person name="Mori E."/>
            <person name="Abe Y."/>
            <person name="Kisaki G."/>
            <person name="Hamano K."/>
            <person name="Suezawa K."/>
            <person name="Otani M."/>
            <person name="Fukuda T."/>
            <person name="Manabe T."/>
            <person name="Gomi K."/>
            <person name="Tabuchi M."/>
            <person name="Akimitsu K."/>
            <person name="Kataoka I."/>
        </authorList>
    </citation>
    <scope>NUCLEOTIDE SEQUENCE [LARGE SCALE GENOMIC DNA]</scope>
    <source>
        <strain evidence="4">cv. Fuchu</strain>
    </source>
</reference>
<dbReference type="AlphaFoldDB" id="A0A7J0ECV5"/>
<dbReference type="EMBL" id="BJWL01000003">
    <property type="protein sequence ID" value="GFY84265.1"/>
    <property type="molecule type" value="Genomic_DNA"/>
</dbReference>
<dbReference type="PROSITE" id="PS51746">
    <property type="entry name" value="PPM_2"/>
    <property type="match status" value="1"/>
</dbReference>
<dbReference type="InterPro" id="IPR001932">
    <property type="entry name" value="PPM-type_phosphatase-like_dom"/>
</dbReference>
<evidence type="ECO:0000259" key="2">
    <source>
        <dbReference type="PROSITE" id="PS51746"/>
    </source>
</evidence>
<protein>
    <submittedName>
        <fullName evidence="3">Protein phosphatase 2C family protein</fullName>
    </submittedName>
</protein>
<organism evidence="3 4">
    <name type="scientific">Actinidia rufa</name>
    <dbReference type="NCBI Taxonomy" id="165716"/>
    <lineage>
        <taxon>Eukaryota</taxon>
        <taxon>Viridiplantae</taxon>
        <taxon>Streptophyta</taxon>
        <taxon>Embryophyta</taxon>
        <taxon>Tracheophyta</taxon>
        <taxon>Spermatophyta</taxon>
        <taxon>Magnoliopsida</taxon>
        <taxon>eudicotyledons</taxon>
        <taxon>Gunneridae</taxon>
        <taxon>Pentapetalae</taxon>
        <taxon>asterids</taxon>
        <taxon>Ericales</taxon>
        <taxon>Actinidiaceae</taxon>
        <taxon>Actinidia</taxon>
    </lineage>
</organism>
<dbReference type="OrthoDB" id="10264738at2759"/>
<dbReference type="Pfam" id="PF00481">
    <property type="entry name" value="PP2C"/>
    <property type="match status" value="1"/>
</dbReference>
<dbReference type="GO" id="GO:0004722">
    <property type="term" value="F:protein serine/threonine phosphatase activity"/>
    <property type="evidence" value="ECO:0007669"/>
    <property type="project" value="InterPro"/>
</dbReference>
<comment type="caution">
    <text evidence="3">The sequence shown here is derived from an EMBL/GenBank/DDBJ whole genome shotgun (WGS) entry which is preliminary data.</text>
</comment>
<evidence type="ECO:0000313" key="4">
    <source>
        <dbReference type="Proteomes" id="UP000585474"/>
    </source>
</evidence>
<evidence type="ECO:0000256" key="1">
    <source>
        <dbReference type="SAM" id="MobiDB-lite"/>
    </source>
</evidence>